<feature type="transmembrane region" description="Helical" evidence="2">
    <location>
        <begin position="199"/>
        <end position="226"/>
    </location>
</feature>
<feature type="transmembrane region" description="Helical" evidence="2">
    <location>
        <begin position="90"/>
        <end position="121"/>
    </location>
</feature>
<evidence type="ECO:0000256" key="2">
    <source>
        <dbReference type="SAM" id="Phobius"/>
    </source>
</evidence>
<dbReference type="Proteomes" id="UP000276886">
    <property type="component" value="Unassembled WGS sequence"/>
</dbReference>
<feature type="transmembrane region" description="Helical" evidence="2">
    <location>
        <begin position="133"/>
        <end position="151"/>
    </location>
</feature>
<organism evidence="3 4">
    <name type="scientific">Pseudomonas syringae pv. pisi</name>
    <dbReference type="NCBI Taxonomy" id="59510"/>
    <lineage>
        <taxon>Bacteria</taxon>
        <taxon>Pseudomonadati</taxon>
        <taxon>Pseudomonadota</taxon>
        <taxon>Gammaproteobacteria</taxon>
        <taxon>Pseudomonadales</taxon>
        <taxon>Pseudomonadaceae</taxon>
        <taxon>Pseudomonas</taxon>
        <taxon>Pseudomonas syringae</taxon>
    </lineage>
</organism>
<evidence type="ECO:0000313" key="3">
    <source>
        <dbReference type="EMBL" id="RMO32194.1"/>
    </source>
</evidence>
<evidence type="ECO:0000256" key="1">
    <source>
        <dbReference type="SAM" id="MobiDB-lite"/>
    </source>
</evidence>
<evidence type="ECO:0000313" key="4">
    <source>
        <dbReference type="Proteomes" id="UP000276886"/>
    </source>
</evidence>
<feature type="transmembrane region" description="Helical" evidence="2">
    <location>
        <begin position="238"/>
        <end position="260"/>
    </location>
</feature>
<dbReference type="AlphaFoldDB" id="A0A3M3UG64"/>
<keyword evidence="2" id="KW-0812">Transmembrane</keyword>
<reference evidence="3 4" key="1">
    <citation type="submission" date="2018-08" db="EMBL/GenBank/DDBJ databases">
        <title>Recombination of ecologically and evolutionarily significant loci maintains genetic cohesion in the Pseudomonas syringae species complex.</title>
        <authorList>
            <person name="Dillon M."/>
            <person name="Thakur S."/>
            <person name="Almeida R.N.D."/>
            <person name="Weir B.S."/>
            <person name="Guttman D.S."/>
        </authorList>
    </citation>
    <scope>NUCLEOTIDE SEQUENCE [LARGE SCALE GENOMIC DNA]</scope>
    <source>
        <strain evidence="3 4">ICMP 2788</strain>
    </source>
</reference>
<feature type="transmembrane region" description="Helical" evidence="2">
    <location>
        <begin position="157"/>
        <end position="178"/>
    </location>
</feature>
<feature type="transmembrane region" description="Helical" evidence="2">
    <location>
        <begin position="272"/>
        <end position="291"/>
    </location>
</feature>
<keyword evidence="2" id="KW-0472">Membrane</keyword>
<protein>
    <submittedName>
        <fullName evidence="3">Uncharacterized protein</fullName>
    </submittedName>
</protein>
<feature type="region of interest" description="Disordered" evidence="1">
    <location>
        <begin position="1"/>
        <end position="25"/>
    </location>
</feature>
<proteinExistence type="predicted"/>
<accession>A0A3M3UG64</accession>
<sequence>MVASDPPSKDMRLNLPESGLRATPDQSPQLQQLIRGLLAQALKYKKRIIAMGSLFGAVAPVCTLFVYLLVIGRIDLFLPSITMGPALLTWLGYTILLSLLAIGSIATPAILFAAMISIFGLPAKDSAKLAARLALLVTGGFTFLLVASYVVSAKHFIWSIPLVWLLGFIGLMVIVAGSDARRDKHLIKIEGAKWYRTRVSLFVAFVSLIYCLTVLMGISPALFIAWSHAYESSQVEQFIVIAAPIIWMLLICLPVISYYSTDGAMAKKASNAASATVIAILGFFFVSPFMFELVAYASASMVGLRSQEVSEYIVSKKYPRATVDTKLWQVKDIDDPDKTFTIKAFPLFRLGETLLLCPAKYSHTDRAHIAEISKLCFDTKTSDMTRAAPSQASSTFFLKETYCGRVVTRLPYVLSTKQRCIFAPPSSSSLRH</sequence>
<name>A0A3M3UG64_PSESJ</name>
<gene>
    <name evidence="3" type="ORF">ALQ44_00648</name>
</gene>
<dbReference type="EMBL" id="RBPQ01000041">
    <property type="protein sequence ID" value="RMO32194.1"/>
    <property type="molecule type" value="Genomic_DNA"/>
</dbReference>
<keyword evidence="2" id="KW-1133">Transmembrane helix</keyword>
<feature type="transmembrane region" description="Helical" evidence="2">
    <location>
        <begin position="48"/>
        <end position="70"/>
    </location>
</feature>
<comment type="caution">
    <text evidence="3">The sequence shown here is derived from an EMBL/GenBank/DDBJ whole genome shotgun (WGS) entry which is preliminary data.</text>
</comment>